<dbReference type="PANTHER" id="PTHR30349:SF41">
    <property type="entry name" value="INTEGRASE_RECOMBINASE PROTEIN MJ0367-RELATED"/>
    <property type="match status" value="1"/>
</dbReference>
<dbReference type="GO" id="GO:0003677">
    <property type="term" value="F:DNA binding"/>
    <property type="evidence" value="ECO:0007669"/>
    <property type="project" value="UniProtKB-KW"/>
</dbReference>
<keyword evidence="4" id="KW-0233">DNA recombination</keyword>
<dbReference type="EMBL" id="AAPH01000048">
    <property type="protein sequence ID" value="EAS40735.1"/>
    <property type="molecule type" value="Genomic_DNA"/>
</dbReference>
<evidence type="ECO:0000313" key="6">
    <source>
        <dbReference type="EMBL" id="EAS40735.1"/>
    </source>
</evidence>
<dbReference type="CDD" id="cd00397">
    <property type="entry name" value="DNA_BRE_C"/>
    <property type="match status" value="1"/>
</dbReference>
<dbReference type="InterPro" id="IPR013762">
    <property type="entry name" value="Integrase-like_cat_sf"/>
</dbReference>
<dbReference type="RefSeq" id="WP_006229776.1">
    <property type="nucleotide sequence ID" value="NZ_CH724134.1"/>
</dbReference>
<dbReference type="Pfam" id="PF00589">
    <property type="entry name" value="Phage_integrase"/>
    <property type="match status" value="1"/>
</dbReference>
<name>Q1YWW7_9GAMM</name>
<keyword evidence="3" id="KW-0238">DNA-binding</keyword>
<evidence type="ECO:0000313" key="7">
    <source>
        <dbReference type="Proteomes" id="UP000003789"/>
    </source>
</evidence>
<evidence type="ECO:0000256" key="4">
    <source>
        <dbReference type="ARBA" id="ARBA00023172"/>
    </source>
</evidence>
<accession>Q1YWW7</accession>
<dbReference type="GO" id="GO:0006310">
    <property type="term" value="P:DNA recombination"/>
    <property type="evidence" value="ECO:0007669"/>
    <property type="project" value="UniProtKB-KW"/>
</dbReference>
<dbReference type="GO" id="GO:0015074">
    <property type="term" value="P:DNA integration"/>
    <property type="evidence" value="ECO:0007669"/>
    <property type="project" value="UniProtKB-KW"/>
</dbReference>
<evidence type="ECO:0000256" key="1">
    <source>
        <dbReference type="ARBA" id="ARBA00008857"/>
    </source>
</evidence>
<dbReference type="InterPro" id="IPR011010">
    <property type="entry name" value="DNA_brk_join_enz"/>
</dbReference>
<comment type="similarity">
    <text evidence="1">Belongs to the 'phage' integrase family.</text>
</comment>
<gene>
    <name evidence="6" type="ORF">P3TCK_08613</name>
</gene>
<dbReference type="AlphaFoldDB" id="Q1YWW7"/>
<keyword evidence="2" id="KW-0229">DNA integration</keyword>
<comment type="caution">
    <text evidence="6">The sequence shown here is derived from an EMBL/GenBank/DDBJ whole genome shotgun (WGS) entry which is preliminary data.</text>
</comment>
<evidence type="ECO:0000256" key="2">
    <source>
        <dbReference type="ARBA" id="ARBA00022908"/>
    </source>
</evidence>
<dbReference type="Gene3D" id="1.10.443.10">
    <property type="entry name" value="Intergrase catalytic core"/>
    <property type="match status" value="1"/>
</dbReference>
<dbReference type="HOGENOM" id="CLU_039021_0_0_6"/>
<reference evidence="6 7" key="1">
    <citation type="submission" date="2006-03" db="EMBL/GenBank/DDBJ databases">
        <authorList>
            <person name="Bartlett D.H."/>
            <person name="Valle G."/>
            <person name="Lauro F.M."/>
            <person name="Vezzi A."/>
            <person name="Simonato F."/>
            <person name="Eloe E."/>
            <person name="Vitulo N."/>
            <person name="Stratton T.K."/>
            <person name="D'angelo M."/>
            <person name="Ferriera S."/>
            <person name="Johnson J."/>
            <person name="Kravitz S."/>
            <person name="Beeson K."/>
            <person name="Sutton G."/>
            <person name="Rogers Y."/>
            <person name="Friedman R."/>
            <person name="Frazier M."/>
            <person name="Venter J.C."/>
        </authorList>
    </citation>
    <scope>NUCLEOTIDE SEQUENCE [LARGE SCALE GENOMIC DNA]</scope>
    <source>
        <strain evidence="6 7">3TCK</strain>
    </source>
</reference>
<dbReference type="PANTHER" id="PTHR30349">
    <property type="entry name" value="PHAGE INTEGRASE-RELATED"/>
    <property type="match status" value="1"/>
</dbReference>
<organism evidence="6 7">
    <name type="scientific">Photobacterium profundum 3TCK</name>
    <dbReference type="NCBI Taxonomy" id="314280"/>
    <lineage>
        <taxon>Bacteria</taxon>
        <taxon>Pseudomonadati</taxon>
        <taxon>Pseudomonadota</taxon>
        <taxon>Gammaproteobacteria</taxon>
        <taxon>Vibrionales</taxon>
        <taxon>Vibrionaceae</taxon>
        <taxon>Photobacterium</taxon>
    </lineage>
</organism>
<sequence>MDEQLSLFDKVVEVVECTLTEEQRQFASNIKLERRAIIGGGKTVHCTTSVNMLESEWSIHDAGNSLRLKFKDIKNIEFSNILKNISLSFLRQNSPKYANRGLEVAKQVFATELTLDTAKQVLTQMAESEASTEDYYAFKRFVRLLMEKNVPDFDITQIENLSRLPTPDSDNFSAYYDTEIIIKAPERNMLQKGFIQASVKAKSLTFDELRDVCILAFFYTTGCRPVQAIQVLTSDLHKKANSSFYIIALPFAKKRRGEMKPYMIQLPSEIALLLNELKSRLNKLKGSKAQQIFGFETGDMKYTKFFSEAIQRQMFRFAPKDTQNAILSGDYEQPVFTPTDFRHNVGHSMAMSGATAEEIAYVLGHSNLVVARHYISATPELAMIKSRTLGRNDAYNDMIGMLLTGSIVNEERWEKKKVLGVVGGELCSGIGGCSAGVTCPYSPVRSCYGCFDFDPFSDGNHEHVLTCVNKEAQQAYDLSASTGCIKRNPVLDISEQTVFEIESVIARCKLHKEDNQ</sequence>
<dbReference type="SUPFAM" id="SSF56349">
    <property type="entry name" value="DNA breaking-rejoining enzymes"/>
    <property type="match status" value="1"/>
</dbReference>
<dbReference type="Proteomes" id="UP000003789">
    <property type="component" value="Unassembled WGS sequence"/>
</dbReference>
<feature type="domain" description="Tyr recombinase" evidence="5">
    <location>
        <begin position="206"/>
        <end position="378"/>
    </location>
</feature>
<protein>
    <recommendedName>
        <fullName evidence="5">Tyr recombinase domain-containing protein</fullName>
    </recommendedName>
</protein>
<dbReference type="InterPro" id="IPR002104">
    <property type="entry name" value="Integrase_catalytic"/>
</dbReference>
<evidence type="ECO:0000256" key="3">
    <source>
        <dbReference type="ARBA" id="ARBA00023125"/>
    </source>
</evidence>
<evidence type="ECO:0000259" key="5">
    <source>
        <dbReference type="Pfam" id="PF00589"/>
    </source>
</evidence>
<proteinExistence type="inferred from homology"/>
<dbReference type="InterPro" id="IPR050090">
    <property type="entry name" value="Tyrosine_recombinase_XerCD"/>
</dbReference>